<dbReference type="SUPFAM" id="SSF52540">
    <property type="entry name" value="P-loop containing nucleoside triphosphate hydrolases"/>
    <property type="match status" value="1"/>
</dbReference>
<reference evidence="5 6" key="1">
    <citation type="journal article" date="2019" name="Int. J. Syst. Evol. Microbiol.">
        <title>Faecalibacillus intestinalis gen. nov., sp. nov. and Faecalibacillus faecis sp. nov., isolated from human faeces.</title>
        <authorList>
            <person name="Seo B."/>
            <person name="Jeon K."/>
            <person name="Baek I."/>
            <person name="Lee Y.M."/>
            <person name="Baek K."/>
            <person name="Ko G."/>
        </authorList>
    </citation>
    <scope>NUCLEOTIDE SEQUENCE [LARGE SCALE GENOMIC DNA]</scope>
    <source>
        <strain evidence="5 6">SNUG30099</strain>
    </source>
</reference>
<keyword evidence="6" id="KW-1185">Reference proteome</keyword>
<accession>A0A2T3G5M3</accession>
<dbReference type="PROSITE" id="PS00211">
    <property type="entry name" value="ABC_TRANSPORTER_1"/>
    <property type="match status" value="1"/>
</dbReference>
<feature type="domain" description="ABC transporter" evidence="4">
    <location>
        <begin position="1"/>
        <end position="215"/>
    </location>
</feature>
<dbReference type="PANTHER" id="PTHR42781">
    <property type="entry name" value="SPERMIDINE/PUTRESCINE IMPORT ATP-BINDING PROTEIN POTA"/>
    <property type="match status" value="1"/>
</dbReference>
<proteinExistence type="predicted"/>
<dbReference type="EMBL" id="PYLQ01000003">
    <property type="protein sequence ID" value="PST42818.1"/>
    <property type="molecule type" value="Genomic_DNA"/>
</dbReference>
<name>A0A2T3G5M3_9FIRM</name>
<dbReference type="Proteomes" id="UP000240974">
    <property type="component" value="Unassembled WGS sequence"/>
</dbReference>
<evidence type="ECO:0000313" key="6">
    <source>
        <dbReference type="Proteomes" id="UP000240974"/>
    </source>
</evidence>
<dbReference type="RefSeq" id="WP_107029393.1">
    <property type="nucleotide sequence ID" value="NZ_DBFOUQ010000013.1"/>
</dbReference>
<keyword evidence="1" id="KW-0813">Transport</keyword>
<keyword evidence="2" id="KW-0547">Nucleotide-binding</keyword>
<dbReference type="Gene3D" id="3.40.50.300">
    <property type="entry name" value="P-loop containing nucleotide triphosphate hydrolases"/>
    <property type="match status" value="1"/>
</dbReference>
<gene>
    <name evidence="5" type="ORF">C7U54_03995</name>
</gene>
<protein>
    <submittedName>
        <fullName evidence="5">ABC transporter</fullName>
    </submittedName>
</protein>
<dbReference type="InterPro" id="IPR027417">
    <property type="entry name" value="P-loop_NTPase"/>
</dbReference>
<dbReference type="GO" id="GO:0016887">
    <property type="term" value="F:ATP hydrolysis activity"/>
    <property type="evidence" value="ECO:0007669"/>
    <property type="project" value="InterPro"/>
</dbReference>
<dbReference type="SMART" id="SM00382">
    <property type="entry name" value="AAA"/>
    <property type="match status" value="1"/>
</dbReference>
<dbReference type="InterPro" id="IPR003593">
    <property type="entry name" value="AAA+_ATPase"/>
</dbReference>
<comment type="caution">
    <text evidence="5">The sequence shown here is derived from an EMBL/GenBank/DDBJ whole genome shotgun (WGS) entry which is preliminary data.</text>
</comment>
<sequence length="215" mass="24829">MKLEVVIFKKLAEYDLDVCFESHEDRLGLMGPSGSGKSMVLKCIAGIITPDAGRIVLDDEVLFDSNLKINISPQKRKIGYMFQNYALFDHMNVYQNIAAPLKAHHEDKQVIKEKVQQIMEDFQIDDLQKRYPRQLSGGQKQRVALARLLVYDTKLVLLDEPFSALDETLKEQLLNETKKKLIEYQKKCLFVTHSPKEIEMMCGNKLKIKRGRLEK</sequence>
<keyword evidence="3" id="KW-0067">ATP-binding</keyword>
<evidence type="ECO:0000256" key="3">
    <source>
        <dbReference type="ARBA" id="ARBA00022840"/>
    </source>
</evidence>
<dbReference type="AlphaFoldDB" id="A0A2T3G5M3"/>
<dbReference type="PANTHER" id="PTHR42781:SF4">
    <property type="entry name" value="SPERMIDINE_PUTRESCINE IMPORT ATP-BINDING PROTEIN POTA"/>
    <property type="match status" value="1"/>
</dbReference>
<dbReference type="PROSITE" id="PS50893">
    <property type="entry name" value="ABC_TRANSPORTER_2"/>
    <property type="match status" value="1"/>
</dbReference>
<dbReference type="InterPro" id="IPR003439">
    <property type="entry name" value="ABC_transporter-like_ATP-bd"/>
</dbReference>
<evidence type="ECO:0000256" key="2">
    <source>
        <dbReference type="ARBA" id="ARBA00022741"/>
    </source>
</evidence>
<evidence type="ECO:0000259" key="4">
    <source>
        <dbReference type="PROSITE" id="PS50893"/>
    </source>
</evidence>
<dbReference type="InterPro" id="IPR050093">
    <property type="entry name" value="ABC_SmlMolc_Importer"/>
</dbReference>
<dbReference type="GO" id="GO:0005524">
    <property type="term" value="F:ATP binding"/>
    <property type="evidence" value="ECO:0007669"/>
    <property type="project" value="UniProtKB-KW"/>
</dbReference>
<dbReference type="InterPro" id="IPR017871">
    <property type="entry name" value="ABC_transporter-like_CS"/>
</dbReference>
<evidence type="ECO:0000313" key="5">
    <source>
        <dbReference type="EMBL" id="PST42818.1"/>
    </source>
</evidence>
<dbReference type="Pfam" id="PF00005">
    <property type="entry name" value="ABC_tran"/>
    <property type="match status" value="1"/>
</dbReference>
<evidence type="ECO:0000256" key="1">
    <source>
        <dbReference type="ARBA" id="ARBA00022448"/>
    </source>
</evidence>
<organism evidence="5 6">
    <name type="scientific">Faecalibacillus intestinalis</name>
    <dbReference type="NCBI Taxonomy" id="1982626"/>
    <lineage>
        <taxon>Bacteria</taxon>
        <taxon>Bacillati</taxon>
        <taxon>Bacillota</taxon>
        <taxon>Erysipelotrichia</taxon>
        <taxon>Erysipelotrichales</taxon>
        <taxon>Coprobacillaceae</taxon>
        <taxon>Faecalibacillus</taxon>
    </lineage>
</organism>